<evidence type="ECO:0000313" key="3">
    <source>
        <dbReference type="EMBL" id="KAF3523733.1"/>
    </source>
</evidence>
<organism evidence="2 4">
    <name type="scientific">Brassica cretica</name>
    <name type="common">Mustard</name>
    <dbReference type="NCBI Taxonomy" id="69181"/>
    <lineage>
        <taxon>Eukaryota</taxon>
        <taxon>Viridiplantae</taxon>
        <taxon>Streptophyta</taxon>
        <taxon>Embryophyta</taxon>
        <taxon>Tracheophyta</taxon>
        <taxon>Spermatophyta</taxon>
        <taxon>Magnoliopsida</taxon>
        <taxon>eudicotyledons</taxon>
        <taxon>Gunneridae</taxon>
        <taxon>Pentapetalae</taxon>
        <taxon>rosids</taxon>
        <taxon>malvids</taxon>
        <taxon>Brassicales</taxon>
        <taxon>Brassicaceae</taxon>
        <taxon>Brassiceae</taxon>
        <taxon>Brassica</taxon>
    </lineage>
</organism>
<dbReference type="EMBL" id="QGKX02001347">
    <property type="protein sequence ID" value="KAF3523733.1"/>
    <property type="molecule type" value="Genomic_DNA"/>
</dbReference>
<evidence type="ECO:0000313" key="2">
    <source>
        <dbReference type="EMBL" id="KAF2608689.1"/>
    </source>
</evidence>
<evidence type="ECO:0000256" key="1">
    <source>
        <dbReference type="SAM" id="MobiDB-lite"/>
    </source>
</evidence>
<feature type="region of interest" description="Disordered" evidence="1">
    <location>
        <begin position="40"/>
        <end position="66"/>
    </location>
</feature>
<evidence type="ECO:0000313" key="4">
    <source>
        <dbReference type="Proteomes" id="UP000712281"/>
    </source>
</evidence>
<protein>
    <submittedName>
        <fullName evidence="2">Uncharacterized protein</fullName>
    </submittedName>
</protein>
<accession>A0A8S9LS82</accession>
<dbReference type="Proteomes" id="UP000712281">
    <property type="component" value="Unassembled WGS sequence"/>
</dbReference>
<gene>
    <name evidence="2" type="ORF">F2Q68_00044603</name>
    <name evidence="3" type="ORF">F2Q69_00048403</name>
</gene>
<reference evidence="2" key="2">
    <citation type="submission" date="2019-12" db="EMBL/GenBank/DDBJ databases">
        <title>Genome sequencing and annotation of Brassica cretica.</title>
        <authorList>
            <person name="Studholme D.J."/>
            <person name="Sarris P.F."/>
        </authorList>
    </citation>
    <scope>NUCLEOTIDE SEQUENCE</scope>
    <source>
        <strain evidence="2">PFS-001/15</strain>
        <tissue evidence="2">Leaf</tissue>
    </source>
</reference>
<dbReference type="EMBL" id="QGKW02000276">
    <property type="protein sequence ID" value="KAF2608689.1"/>
    <property type="molecule type" value="Genomic_DNA"/>
</dbReference>
<dbReference type="AlphaFoldDB" id="A0A8S9LS82"/>
<feature type="compositionally biased region" description="Basic and acidic residues" evidence="1">
    <location>
        <begin position="40"/>
        <end position="56"/>
    </location>
</feature>
<comment type="caution">
    <text evidence="2">The sequence shown here is derived from an EMBL/GenBank/DDBJ whole genome shotgun (WGS) entry which is preliminary data.</text>
</comment>
<dbReference type="Proteomes" id="UP000712600">
    <property type="component" value="Unassembled WGS sequence"/>
</dbReference>
<name>A0A8S9LS82_BRACR</name>
<sequence>MVDVFQIAAEVVALRSLLADSISFKSNLTPTHYLHVKTNPDGHHSGIHVSEEENRGGEFYSGASDL</sequence>
<proteinExistence type="predicted"/>
<reference evidence="3" key="1">
    <citation type="submission" date="2019-12" db="EMBL/GenBank/DDBJ databases">
        <title>Genome sequencing and annotation of Brassica cretica.</title>
        <authorList>
            <person name="Studholme D.J."/>
            <person name="Sarris P."/>
        </authorList>
    </citation>
    <scope>NUCLEOTIDE SEQUENCE</scope>
    <source>
        <strain evidence="3">PFS-109/04</strain>
        <tissue evidence="3">Leaf</tissue>
    </source>
</reference>